<dbReference type="EMBL" id="QKMR01000005">
    <property type="protein sequence ID" value="PYG88731.1"/>
    <property type="molecule type" value="Genomic_DNA"/>
</dbReference>
<dbReference type="InterPro" id="IPR003749">
    <property type="entry name" value="ThiS/MoaD-like"/>
</dbReference>
<protein>
    <submittedName>
        <fullName evidence="1">Sulfur carrier protein</fullName>
    </submittedName>
</protein>
<dbReference type="CDD" id="cd00565">
    <property type="entry name" value="Ubl_ThiS"/>
    <property type="match status" value="1"/>
</dbReference>
<dbReference type="Gene3D" id="3.10.20.30">
    <property type="match status" value="1"/>
</dbReference>
<evidence type="ECO:0000313" key="2">
    <source>
        <dbReference type="Proteomes" id="UP000248132"/>
    </source>
</evidence>
<evidence type="ECO:0000313" key="1">
    <source>
        <dbReference type="EMBL" id="PYG88731.1"/>
    </source>
</evidence>
<sequence length="64" mass="7009">MKLNGNTIIFKKEVPLILFLQQNKYDISRIAVELNGDIVPKAEYAGVLLSEKDSVEVVSFVGGG</sequence>
<dbReference type="SUPFAM" id="SSF54285">
    <property type="entry name" value="MoaD/ThiS"/>
    <property type="match status" value="1"/>
</dbReference>
<dbReference type="RefSeq" id="WP_110461154.1">
    <property type="nucleotide sequence ID" value="NZ_QKMR01000005.1"/>
</dbReference>
<accession>A0A318XMH7</accession>
<dbReference type="PANTHER" id="PTHR34472:SF1">
    <property type="entry name" value="SULFUR CARRIER PROTEIN THIS"/>
    <property type="match status" value="1"/>
</dbReference>
<organism evidence="1 2">
    <name type="scientific">Ruminiclostridium sufflavum DSM 19573</name>
    <dbReference type="NCBI Taxonomy" id="1121337"/>
    <lineage>
        <taxon>Bacteria</taxon>
        <taxon>Bacillati</taxon>
        <taxon>Bacillota</taxon>
        <taxon>Clostridia</taxon>
        <taxon>Eubacteriales</taxon>
        <taxon>Oscillospiraceae</taxon>
        <taxon>Ruminiclostridium</taxon>
    </lineage>
</organism>
<proteinExistence type="predicted"/>
<comment type="caution">
    <text evidence="1">The sequence shown here is derived from an EMBL/GenBank/DDBJ whole genome shotgun (WGS) entry which is preliminary data.</text>
</comment>
<dbReference type="InterPro" id="IPR016155">
    <property type="entry name" value="Mopterin_synth/thiamin_S_b"/>
</dbReference>
<dbReference type="AlphaFoldDB" id="A0A318XMH7"/>
<dbReference type="OrthoDB" id="9798559at2"/>
<dbReference type="PANTHER" id="PTHR34472">
    <property type="entry name" value="SULFUR CARRIER PROTEIN THIS"/>
    <property type="match status" value="1"/>
</dbReference>
<reference evidence="1 2" key="1">
    <citation type="submission" date="2018-06" db="EMBL/GenBank/DDBJ databases">
        <title>Genomic Encyclopedia of Type Strains, Phase I: the one thousand microbial genomes (KMG-I) project.</title>
        <authorList>
            <person name="Kyrpides N."/>
        </authorList>
    </citation>
    <scope>NUCLEOTIDE SEQUENCE [LARGE SCALE GENOMIC DNA]</scope>
    <source>
        <strain evidence="1 2">DSM 19573</strain>
    </source>
</reference>
<name>A0A318XMH7_9FIRM</name>
<dbReference type="InterPro" id="IPR010035">
    <property type="entry name" value="Thi_S"/>
</dbReference>
<gene>
    <name evidence="1" type="ORF">LY28_01085</name>
</gene>
<dbReference type="Pfam" id="PF02597">
    <property type="entry name" value="ThiS"/>
    <property type="match status" value="1"/>
</dbReference>
<keyword evidence="2" id="KW-1185">Reference proteome</keyword>
<dbReference type="InterPro" id="IPR012675">
    <property type="entry name" value="Beta-grasp_dom_sf"/>
</dbReference>
<dbReference type="Proteomes" id="UP000248132">
    <property type="component" value="Unassembled WGS sequence"/>
</dbReference>
<dbReference type="NCBIfam" id="TIGR01683">
    <property type="entry name" value="thiS"/>
    <property type="match status" value="1"/>
</dbReference>